<keyword evidence="1" id="KW-0175">Coiled coil</keyword>
<dbReference type="Proteomes" id="UP001165205">
    <property type="component" value="Unassembled WGS sequence"/>
</dbReference>
<evidence type="ECO:0000313" key="3">
    <source>
        <dbReference type="EMBL" id="GMG27496.1"/>
    </source>
</evidence>
<protein>
    <submittedName>
        <fullName evidence="3">Unnamed protein product</fullName>
    </submittedName>
</protein>
<dbReference type="PANTHER" id="PTHR45615:SF40">
    <property type="entry name" value="MYOSIN HEAVY CHAIN, NON-MUSCLE"/>
    <property type="match status" value="1"/>
</dbReference>
<evidence type="ECO:0000313" key="4">
    <source>
        <dbReference type="Proteomes" id="UP001165205"/>
    </source>
</evidence>
<feature type="compositionally biased region" description="Basic and acidic residues" evidence="2">
    <location>
        <begin position="461"/>
        <end position="487"/>
    </location>
</feature>
<dbReference type="EMBL" id="BSYA01000036">
    <property type="protein sequence ID" value="GMG27496.1"/>
    <property type="molecule type" value="Genomic_DNA"/>
</dbReference>
<dbReference type="GO" id="GO:0000146">
    <property type="term" value="F:microfilament motor activity"/>
    <property type="evidence" value="ECO:0007669"/>
    <property type="project" value="TreeGrafter"/>
</dbReference>
<name>A0AAN4YIG6_ASPOZ</name>
<dbReference type="GO" id="GO:0032982">
    <property type="term" value="C:myosin filament"/>
    <property type="evidence" value="ECO:0007669"/>
    <property type="project" value="TreeGrafter"/>
</dbReference>
<evidence type="ECO:0000256" key="1">
    <source>
        <dbReference type="SAM" id="Coils"/>
    </source>
</evidence>
<proteinExistence type="predicted"/>
<comment type="caution">
    <text evidence="3">The sequence shown here is derived from an EMBL/GenBank/DDBJ whole genome shotgun (WGS) entry which is preliminary data.</text>
</comment>
<feature type="coiled-coil region" evidence="1">
    <location>
        <begin position="565"/>
        <end position="624"/>
    </location>
</feature>
<dbReference type="GO" id="GO:0051015">
    <property type="term" value="F:actin filament binding"/>
    <property type="evidence" value="ECO:0007669"/>
    <property type="project" value="TreeGrafter"/>
</dbReference>
<accession>A0AAN4YIG6</accession>
<dbReference type="PANTHER" id="PTHR45615">
    <property type="entry name" value="MYOSIN HEAVY CHAIN, NON-MUSCLE"/>
    <property type="match status" value="1"/>
</dbReference>
<dbReference type="AlphaFoldDB" id="A0AAN4YIG6"/>
<organism evidence="3 4">
    <name type="scientific">Aspergillus oryzae</name>
    <name type="common">Yellow koji mold</name>
    <dbReference type="NCBI Taxonomy" id="5062"/>
    <lineage>
        <taxon>Eukaryota</taxon>
        <taxon>Fungi</taxon>
        <taxon>Dikarya</taxon>
        <taxon>Ascomycota</taxon>
        <taxon>Pezizomycotina</taxon>
        <taxon>Eurotiomycetes</taxon>
        <taxon>Eurotiomycetidae</taxon>
        <taxon>Eurotiales</taxon>
        <taxon>Aspergillaceae</taxon>
        <taxon>Aspergillus</taxon>
        <taxon>Aspergillus subgen. Circumdati</taxon>
    </lineage>
</organism>
<evidence type="ECO:0000256" key="2">
    <source>
        <dbReference type="SAM" id="MobiDB-lite"/>
    </source>
</evidence>
<dbReference type="GO" id="GO:0005737">
    <property type="term" value="C:cytoplasm"/>
    <property type="evidence" value="ECO:0007669"/>
    <property type="project" value="TreeGrafter"/>
</dbReference>
<feature type="compositionally biased region" description="Basic and acidic residues" evidence="2">
    <location>
        <begin position="424"/>
        <end position="434"/>
    </location>
</feature>
<gene>
    <name evidence="3" type="ORF">Aory04_000410800</name>
</gene>
<feature type="region of interest" description="Disordered" evidence="2">
    <location>
        <begin position="461"/>
        <end position="496"/>
    </location>
</feature>
<sequence length="745" mass="84185">MDGLVLIIAFTPNGLEITINLPKTLQGELELSATLTLLFDDQRPIRVTGTITGSATEAKAAMYVLLLANKAQRCSDTDIPHRYMNPNDKWINPFQLNEKVVVSKLGLGAGITYATVCAMGPDVAVGSTLTADLVLSLGVKKEQVIYFHISELNISKLVKLAGEMTDIVALQSVNGGEDFLVFRDITFYMSTGAKVHGVYYDRGIHVKGMVEFFGKKGDFDGQIRDDGVMINGGVDNFNIGGLEVRAARAGQERATMGIELTGDRQKVLIDGMIRFHALELSIFIDADVQERRLDADITLKFTESIMLHLKANARVPDSKSLEGVVMNFEAEIRPDVLGAIFDAINQTIGDIGKLATETIENAERKLQEQMDEKQSELEKMANELKAMKEKVDEEVRKREAKIDQDNLERKRLEDELEKLEKAVTDAEAEKDQNKTKLNKLKNQKAAKELEFDKKIREKEREYERKEKEERDRQEEWKAKRRQLENQKEASFGDALRSKEAGDADWASWVAIATEARHVGEAIFCNPLWIEIEKELNKAGEEIQKHADALAYFVNGEHYKALEALTRDKKRELDRQIASIQKLEEESKNIETKLKLARQELKKNKGRITEKETKLQKEVERLQGELKTRPFEDAYKAKLQDHESIAAQIQWIQKKLDEIKTGIDQATQAAQESIRVLKQAIPAVERIVVTASTDVFVKRKPLTFKIEARWMGKLIHAEVQWAPGQDVNALYEQIGLKVIKAADEKA</sequence>
<reference evidence="3" key="1">
    <citation type="submission" date="2023-04" db="EMBL/GenBank/DDBJ databases">
        <title>Aspergillus oryzae NBRC 4228.</title>
        <authorList>
            <person name="Ichikawa N."/>
            <person name="Sato H."/>
            <person name="Tonouchi N."/>
        </authorList>
    </citation>
    <scope>NUCLEOTIDE SEQUENCE</scope>
    <source>
        <strain evidence="3">NBRC 4228</strain>
    </source>
</reference>
<feature type="region of interest" description="Disordered" evidence="2">
    <location>
        <begin position="424"/>
        <end position="443"/>
    </location>
</feature>
<dbReference type="GO" id="GO:0016460">
    <property type="term" value="C:myosin II complex"/>
    <property type="evidence" value="ECO:0007669"/>
    <property type="project" value="TreeGrafter"/>
</dbReference>